<proteinExistence type="predicted"/>
<keyword evidence="5" id="KW-0325">Glycoprotein</keyword>
<accession>A0AAY4EQX1</accession>
<evidence type="ECO:0000256" key="5">
    <source>
        <dbReference type="ARBA" id="ARBA00023180"/>
    </source>
</evidence>
<dbReference type="GO" id="GO:0031012">
    <property type="term" value="C:extracellular matrix"/>
    <property type="evidence" value="ECO:0007669"/>
    <property type="project" value="TreeGrafter"/>
</dbReference>
<dbReference type="Pfam" id="PF08742">
    <property type="entry name" value="C8"/>
    <property type="match status" value="1"/>
</dbReference>
<reference evidence="7 8" key="1">
    <citation type="submission" date="2020-06" db="EMBL/GenBank/DDBJ databases">
        <authorList>
            <consortium name="Wellcome Sanger Institute Data Sharing"/>
        </authorList>
    </citation>
    <scope>NUCLEOTIDE SEQUENCE [LARGE SCALE GENOMIC DNA]</scope>
</reference>
<comment type="subcellular location">
    <subcellularLocation>
        <location evidence="1">Secreted</location>
    </subcellularLocation>
</comment>
<dbReference type="SUPFAM" id="SSF57567">
    <property type="entry name" value="Serine protease inhibitors"/>
    <property type="match status" value="1"/>
</dbReference>
<keyword evidence="4" id="KW-1015">Disulfide bond</keyword>
<evidence type="ECO:0000256" key="2">
    <source>
        <dbReference type="ARBA" id="ARBA00022525"/>
    </source>
</evidence>
<reference evidence="7" key="2">
    <citation type="submission" date="2025-08" db="UniProtKB">
        <authorList>
            <consortium name="Ensembl"/>
        </authorList>
    </citation>
    <scope>IDENTIFICATION</scope>
</reference>
<dbReference type="Pfam" id="PF01826">
    <property type="entry name" value="TIL"/>
    <property type="match status" value="1"/>
</dbReference>
<feature type="domain" description="VWFD" evidence="6">
    <location>
        <begin position="12"/>
        <end position="185"/>
    </location>
</feature>
<dbReference type="InterPro" id="IPR001007">
    <property type="entry name" value="VWF_dom"/>
</dbReference>
<dbReference type="AlphaFoldDB" id="A0AAY4EQX1"/>
<dbReference type="Proteomes" id="UP000694580">
    <property type="component" value="Chromosome 16"/>
</dbReference>
<dbReference type="GeneTree" id="ENSGT00940000156076"/>
<organism evidence="7 8">
    <name type="scientific">Denticeps clupeoides</name>
    <name type="common">denticle herring</name>
    <dbReference type="NCBI Taxonomy" id="299321"/>
    <lineage>
        <taxon>Eukaryota</taxon>
        <taxon>Metazoa</taxon>
        <taxon>Chordata</taxon>
        <taxon>Craniata</taxon>
        <taxon>Vertebrata</taxon>
        <taxon>Euteleostomi</taxon>
        <taxon>Actinopterygii</taxon>
        <taxon>Neopterygii</taxon>
        <taxon>Teleostei</taxon>
        <taxon>Clupei</taxon>
        <taxon>Clupeiformes</taxon>
        <taxon>Denticipitoidei</taxon>
        <taxon>Denticipitidae</taxon>
        <taxon>Denticeps</taxon>
    </lineage>
</organism>
<sequence>MFKGVSQAHNEQVCSTWGNYHFKTFDGDFFQLPSRCNYVLTSHCKSSYEDFNIQMRRDVVNGQPTISKITMKLEGTVIELASGSVKVSDEMVTLPYGNSGVFIERTSTYIIVKAKLGLMVMWNEDNSLLVELNDKYKNQTCGLCGDFNGIQIYNEFIKNGKVSKNCGDEVLKAEACDCPGYLFCRSLFINQSFSDCWNLLDTDSFIKVCMQDLCQCNDSSSACLCSTITEYSRQCVHNIWGINSCPYNMEYQECGNPCTDTCSYPERGQLCEEHCIDGCFCPAGTVWDSVSKEGCVPLSECWCVHSGKPYAPGDNYTSSCAECTCFGGQWRCQEKDCPGTCSVEGGSHITTFDRKPYTYHGDCTYVLAKVSQCTGNDFTILGDIVRCGLTDYKTCLKAVTLAVSDGNTVSAAIMLETSRNINTQFFLE</sequence>
<dbReference type="FunFam" id="2.10.25.10:FF:000153">
    <property type="entry name" value="MUC5B isoform 1"/>
    <property type="match status" value="1"/>
</dbReference>
<dbReference type="Pfam" id="PF00094">
    <property type="entry name" value="VWD"/>
    <property type="match status" value="2"/>
</dbReference>
<evidence type="ECO:0000256" key="4">
    <source>
        <dbReference type="ARBA" id="ARBA00023157"/>
    </source>
</evidence>
<evidence type="ECO:0000259" key="6">
    <source>
        <dbReference type="PROSITE" id="PS51233"/>
    </source>
</evidence>
<keyword evidence="8" id="KW-1185">Reference proteome</keyword>
<evidence type="ECO:0000313" key="8">
    <source>
        <dbReference type="Proteomes" id="UP000694580"/>
    </source>
</evidence>
<dbReference type="InterPro" id="IPR014853">
    <property type="entry name" value="VWF/SSPO/ZAN-like_Cys-rich_dom"/>
</dbReference>
<name>A0AAY4EQX1_9TELE</name>
<evidence type="ECO:0000256" key="1">
    <source>
        <dbReference type="ARBA" id="ARBA00004613"/>
    </source>
</evidence>
<dbReference type="PANTHER" id="PTHR11339">
    <property type="entry name" value="EXTRACELLULAR MATRIX GLYCOPROTEIN RELATED"/>
    <property type="match status" value="1"/>
</dbReference>
<dbReference type="InterPro" id="IPR036084">
    <property type="entry name" value="Ser_inhib-like_sf"/>
</dbReference>
<feature type="domain" description="VWFD" evidence="6">
    <location>
        <begin position="339"/>
        <end position="428"/>
    </location>
</feature>
<dbReference type="CDD" id="cd19941">
    <property type="entry name" value="TIL"/>
    <property type="match status" value="1"/>
</dbReference>
<dbReference type="InterPro" id="IPR050780">
    <property type="entry name" value="Mucin_vWF_Thrombospondin_sf"/>
</dbReference>
<evidence type="ECO:0000313" key="7">
    <source>
        <dbReference type="Ensembl" id="ENSDCDP00010060062.1"/>
    </source>
</evidence>
<dbReference type="GO" id="GO:0005615">
    <property type="term" value="C:extracellular space"/>
    <property type="evidence" value="ECO:0007669"/>
    <property type="project" value="TreeGrafter"/>
</dbReference>
<dbReference type="SMART" id="SM00215">
    <property type="entry name" value="VWC_out"/>
    <property type="match status" value="1"/>
</dbReference>
<protein>
    <recommendedName>
        <fullName evidence="6">VWFD domain-containing protein</fullName>
    </recommendedName>
</protein>
<dbReference type="SMART" id="SM00216">
    <property type="entry name" value="VWD"/>
    <property type="match status" value="1"/>
</dbReference>
<keyword evidence="2" id="KW-0964">Secreted</keyword>
<dbReference type="InterPro" id="IPR002919">
    <property type="entry name" value="TIL_dom"/>
</dbReference>
<dbReference type="PROSITE" id="PS51233">
    <property type="entry name" value="VWFD"/>
    <property type="match status" value="2"/>
</dbReference>
<dbReference type="PANTHER" id="PTHR11339:SF408">
    <property type="entry name" value="MUCIN-5B"/>
    <property type="match status" value="1"/>
</dbReference>
<evidence type="ECO:0000256" key="3">
    <source>
        <dbReference type="ARBA" id="ARBA00022737"/>
    </source>
</evidence>
<dbReference type="Ensembl" id="ENSDCDT00010070797.1">
    <property type="protein sequence ID" value="ENSDCDP00010060062.1"/>
    <property type="gene ID" value="ENSDCDG00010033461.1"/>
</dbReference>
<reference evidence="7" key="3">
    <citation type="submission" date="2025-09" db="UniProtKB">
        <authorList>
            <consortium name="Ensembl"/>
        </authorList>
    </citation>
    <scope>IDENTIFICATION</scope>
</reference>
<dbReference type="InterPro" id="IPR001846">
    <property type="entry name" value="VWF_type-D"/>
</dbReference>
<dbReference type="Gene3D" id="2.10.25.10">
    <property type="entry name" value="Laminin"/>
    <property type="match status" value="1"/>
</dbReference>
<keyword evidence="3" id="KW-0677">Repeat</keyword>